<evidence type="ECO:0000313" key="6">
    <source>
        <dbReference type="Proteomes" id="UP000007013"/>
    </source>
</evidence>
<dbReference type="OrthoDB" id="5141876at2"/>
<dbReference type="HAMAP" id="MF_00929">
    <property type="entry name" value="Cellobiose_2_epim"/>
    <property type="match status" value="1"/>
</dbReference>
<keyword evidence="6" id="KW-1185">Reference proteome</keyword>
<dbReference type="PANTHER" id="PTHR15108">
    <property type="entry name" value="N-ACYLGLUCOSAMINE-2-EPIMERASE"/>
    <property type="match status" value="1"/>
</dbReference>
<reference evidence="5 6" key="1">
    <citation type="journal article" date="2011" name="J. Bacteriol.">
        <title>Genome sequence of the verrucomicrobium Opitutus terrae PB90-1, an abundant inhabitant of rice paddy soil ecosystems.</title>
        <authorList>
            <person name="van Passel M.W."/>
            <person name="Kant R."/>
            <person name="Palva A."/>
            <person name="Copeland A."/>
            <person name="Lucas S."/>
            <person name="Lapidus A."/>
            <person name="Glavina del Rio T."/>
            <person name="Pitluck S."/>
            <person name="Goltsman E."/>
            <person name="Clum A."/>
            <person name="Sun H."/>
            <person name="Schmutz J."/>
            <person name="Larimer F.W."/>
            <person name="Land M.L."/>
            <person name="Hauser L."/>
            <person name="Kyrpides N."/>
            <person name="Mikhailova N."/>
            <person name="Richardson P.P."/>
            <person name="Janssen P.H."/>
            <person name="de Vos W.M."/>
            <person name="Smidt H."/>
        </authorList>
    </citation>
    <scope>NUCLEOTIDE SEQUENCE [LARGE SCALE GENOMIC DNA]</scope>
    <source>
        <strain evidence="6">DSM 11246 / JCM 15787 / PB90-1</strain>
    </source>
</reference>
<dbReference type="InterPro" id="IPR008928">
    <property type="entry name" value="6-hairpin_glycosidase_sf"/>
</dbReference>
<evidence type="ECO:0000256" key="2">
    <source>
        <dbReference type="ARBA" id="ARBA00008558"/>
    </source>
</evidence>
<accession>B1ZQI2</accession>
<comment type="similarity">
    <text evidence="2">Belongs to the N-acylglucosamine 2-epimerase family.</text>
</comment>
<proteinExistence type="inferred from homology"/>
<evidence type="ECO:0000256" key="3">
    <source>
        <dbReference type="ARBA" id="ARBA00023235"/>
    </source>
</evidence>
<comment type="function">
    <text evidence="4">Catalyzes the reversible epimerization of cellobiose to 4-O-beta-D-glucopyranosyl-D-mannose (Glc-Man).</text>
</comment>
<dbReference type="GO" id="GO:0005975">
    <property type="term" value="P:carbohydrate metabolic process"/>
    <property type="evidence" value="ECO:0007669"/>
    <property type="project" value="InterPro"/>
</dbReference>
<dbReference type="SMR" id="B1ZQI2"/>
<gene>
    <name evidence="5" type="ordered locus">Oter_2309</name>
</gene>
<dbReference type="eggNOG" id="COG2942">
    <property type="taxonomic scope" value="Bacteria"/>
</dbReference>
<evidence type="ECO:0000256" key="1">
    <source>
        <dbReference type="ARBA" id="ARBA00001470"/>
    </source>
</evidence>
<dbReference type="Pfam" id="PF07221">
    <property type="entry name" value="GlcNAc_2-epim"/>
    <property type="match status" value="1"/>
</dbReference>
<dbReference type="Proteomes" id="UP000007013">
    <property type="component" value="Chromosome"/>
</dbReference>
<dbReference type="GO" id="GO:0047736">
    <property type="term" value="F:cellobiose epimerase activity"/>
    <property type="evidence" value="ECO:0007669"/>
    <property type="project" value="UniProtKB-UniRule"/>
</dbReference>
<name>B1ZQI2_OPITP</name>
<protein>
    <recommendedName>
        <fullName evidence="4">Cellobiose 2-epimerase</fullName>
        <shortName evidence="4">CE</shortName>
        <ecNumber evidence="4">5.1.3.11</ecNumber>
    </recommendedName>
</protein>
<evidence type="ECO:0000256" key="4">
    <source>
        <dbReference type="HAMAP-Rule" id="MF_00929"/>
    </source>
</evidence>
<dbReference type="SUPFAM" id="SSF48208">
    <property type="entry name" value="Six-hairpin glycosidases"/>
    <property type="match status" value="1"/>
</dbReference>
<dbReference type="InterPro" id="IPR028584">
    <property type="entry name" value="Cellobiose_2_epim"/>
</dbReference>
<dbReference type="EC" id="5.1.3.11" evidence="4"/>
<dbReference type="InterPro" id="IPR012341">
    <property type="entry name" value="6hp_glycosidase-like_sf"/>
</dbReference>
<dbReference type="HOGENOM" id="CLU_046651_3_0_0"/>
<dbReference type="RefSeq" id="WP_012375128.1">
    <property type="nucleotide sequence ID" value="NC_010571.1"/>
</dbReference>
<organism evidence="5 6">
    <name type="scientific">Opitutus terrae (strain DSM 11246 / JCM 15787 / PB90-1)</name>
    <dbReference type="NCBI Taxonomy" id="452637"/>
    <lineage>
        <taxon>Bacteria</taxon>
        <taxon>Pseudomonadati</taxon>
        <taxon>Verrucomicrobiota</taxon>
        <taxon>Opitutia</taxon>
        <taxon>Opitutales</taxon>
        <taxon>Opitutaceae</taxon>
        <taxon>Opitutus</taxon>
    </lineage>
</organism>
<comment type="catalytic activity">
    <reaction evidence="1 4">
        <text>D-cellobiose = beta-D-glucosyl-(1-&gt;4)-D-mannopyranose</text>
        <dbReference type="Rhea" id="RHEA:23384"/>
        <dbReference type="ChEBI" id="CHEBI:17057"/>
        <dbReference type="ChEBI" id="CHEBI:47931"/>
        <dbReference type="EC" id="5.1.3.11"/>
    </reaction>
</comment>
<dbReference type="InterPro" id="IPR010819">
    <property type="entry name" value="AGE/CE"/>
</dbReference>
<dbReference type="KEGG" id="ote:Oter_2309"/>
<dbReference type="AlphaFoldDB" id="B1ZQI2"/>
<sequence length="403" mass="45750">MPSFDLTDYAARIESDLRSNILAFWIRHVVDHERGTFFGALTNELTVDCNAERGALLTCRILWTFSAAYHRYGDSDYRAMADRAYADLLTNFADGDCGGFYWSIAADGRVLRDRKQVYGQAFAIYALAEYYRSTGEPAALHTAIAVFRLLEKYARDSNYGGYLEAFSRSWQPIADMRLSDVDLNEPKSQNTHLHVMEAYTNLLRVWPDASLRRAQTRLLETMLDRIVNPETCHLGLFFAHDWSLRSDKISYGHDIEAAWLFTEAAEVLGNSSLTARIHPLAVRIADVTLAEGVDADGGIYNEGGPRGLTDTNKEWWPQAEAVVGFLNAYALSHDERHLQAALRCWDFIDQRLIDKQRGEWLRGVTRDGKVLADQLKVSFWKCPYHNGRTGLEAPARLRALARR</sequence>
<dbReference type="EMBL" id="CP001032">
    <property type="protein sequence ID" value="ACB75591.1"/>
    <property type="molecule type" value="Genomic_DNA"/>
</dbReference>
<evidence type="ECO:0000313" key="5">
    <source>
        <dbReference type="EMBL" id="ACB75591.1"/>
    </source>
</evidence>
<comment type="similarity">
    <text evidence="4">Belongs to the cellobiose 2-epimerase family.</text>
</comment>
<dbReference type="STRING" id="452637.Oter_2309"/>
<dbReference type="Gene3D" id="1.50.10.10">
    <property type="match status" value="1"/>
</dbReference>
<keyword evidence="3 4" id="KW-0413">Isomerase</keyword>